<dbReference type="InterPro" id="IPR006073">
    <property type="entry name" value="GTP-bd"/>
</dbReference>
<keyword evidence="7" id="KW-1185">Reference proteome</keyword>
<evidence type="ECO:0000313" key="6">
    <source>
        <dbReference type="EMBL" id="KAH6594620.1"/>
    </source>
</evidence>
<dbReference type="CDD" id="cd01898">
    <property type="entry name" value="Obg"/>
    <property type="match status" value="1"/>
</dbReference>
<feature type="compositionally biased region" description="Pro residues" evidence="3">
    <location>
        <begin position="608"/>
        <end position="617"/>
    </location>
</feature>
<dbReference type="InterPro" id="IPR045086">
    <property type="entry name" value="OBG_GTPase"/>
</dbReference>
<accession>A0ABQ8FD29</accession>
<dbReference type="Gene3D" id="3.40.50.300">
    <property type="entry name" value="P-loop containing nucleotide triphosphate hydrolases"/>
    <property type="match status" value="1"/>
</dbReference>
<evidence type="ECO:0008006" key="8">
    <source>
        <dbReference type="Google" id="ProtNLM"/>
    </source>
</evidence>
<evidence type="ECO:0000259" key="5">
    <source>
        <dbReference type="PROSITE" id="PS51883"/>
    </source>
</evidence>
<evidence type="ECO:0000256" key="3">
    <source>
        <dbReference type="SAM" id="MobiDB-lite"/>
    </source>
</evidence>
<reference evidence="6 7" key="1">
    <citation type="submission" date="2021-02" db="EMBL/GenBank/DDBJ databases">
        <title>Variation within the Batrachochytrium salamandrivorans European outbreak.</title>
        <authorList>
            <person name="Kelly M."/>
            <person name="Pasmans F."/>
            <person name="Shea T.P."/>
            <person name="Munoz J.F."/>
            <person name="Carranza S."/>
            <person name="Cuomo C.A."/>
            <person name="Martel A."/>
        </authorList>
    </citation>
    <scope>NUCLEOTIDE SEQUENCE [LARGE SCALE GENOMIC DNA]</scope>
    <source>
        <strain evidence="6 7">AMFP18/2</strain>
    </source>
</reference>
<organism evidence="6 7">
    <name type="scientific">Batrachochytrium salamandrivorans</name>
    <dbReference type="NCBI Taxonomy" id="1357716"/>
    <lineage>
        <taxon>Eukaryota</taxon>
        <taxon>Fungi</taxon>
        <taxon>Fungi incertae sedis</taxon>
        <taxon>Chytridiomycota</taxon>
        <taxon>Chytridiomycota incertae sedis</taxon>
        <taxon>Chytridiomycetes</taxon>
        <taxon>Rhizophydiales</taxon>
        <taxon>Rhizophydiales incertae sedis</taxon>
        <taxon>Batrachochytrium</taxon>
    </lineage>
</organism>
<dbReference type="SUPFAM" id="SSF82051">
    <property type="entry name" value="Obg GTP-binding protein N-terminal domain"/>
    <property type="match status" value="1"/>
</dbReference>
<proteinExistence type="predicted"/>
<feature type="compositionally biased region" description="Polar residues" evidence="3">
    <location>
        <begin position="72"/>
        <end position="91"/>
    </location>
</feature>
<dbReference type="SUPFAM" id="SSF52540">
    <property type="entry name" value="P-loop containing nucleoside triphosphate hydrolases"/>
    <property type="match status" value="1"/>
</dbReference>
<feature type="domain" description="Obg" evidence="5">
    <location>
        <begin position="113"/>
        <end position="384"/>
    </location>
</feature>
<dbReference type="PANTHER" id="PTHR11702:SF31">
    <property type="entry name" value="MITOCHONDRIAL RIBOSOME-ASSOCIATED GTPASE 2"/>
    <property type="match status" value="1"/>
</dbReference>
<sequence length="617" mass="68241">MVFYGATRIWPVFLGCSMQSIRLLPMRMPTQTTMRMSMRFYYRDDLPPVNPSIHIPNYNVDEIEHSQKSDNHTQQPVSIQPPVSAQQSTGPSEPEAVRKVTQSTIHKFLGKGSPFVDFKYVKVCAGNGGDGAIAFFKGLQMAIGPPAGGNGGRGGSVYVIASKNVTSLNNVLNRYVAHSGSSGMGKQMHGHDGDDLEIVVPVGTLIKEVATFSKAKTAQLLQDEKVAQAKREVTKSIEFEEDMIALRFAEKLREGELDSVLDEELITQFRVKRDAQLELRSEERRNRQMITIGEHFKFRDKYIPQEDRMQMLFQRLPKKKRRVVEYKPIEFELLEDGERKLLARGGIGGLGNPHFVTPTIPGPGIAGKGAKVEPMVFQLELKTMADAGLVGLPNAGKSTLLKATSNAHPKIAPYPFTTLNPYVGTIDFQDFWTMTIADIPGIIKGAHDNLGLGHRFLRHIERTKLLVYVIDLASEAPWDDLDTLQSELEAFQKGMTDRPSLIAANKADVSEIAEQNFAILKSKTHIPIVPISAKHEKNIRAFTSVMRKMVEEIGKKEKADIAAKSLETKKNIVAARAASYAIAEAQLEAESKQPGPVTAEKPIEIPQTPIPPLASNT</sequence>
<dbReference type="Pfam" id="PF01018">
    <property type="entry name" value="GTP1_OBG"/>
    <property type="match status" value="2"/>
</dbReference>
<dbReference type="InterPro" id="IPR036726">
    <property type="entry name" value="GTP1_OBG_dom_sf"/>
</dbReference>
<dbReference type="Proteomes" id="UP001648503">
    <property type="component" value="Unassembled WGS sequence"/>
</dbReference>
<keyword evidence="2" id="KW-0342">GTP-binding</keyword>
<evidence type="ECO:0000256" key="2">
    <source>
        <dbReference type="ARBA" id="ARBA00023134"/>
    </source>
</evidence>
<dbReference type="PROSITE" id="PS51710">
    <property type="entry name" value="G_OBG"/>
    <property type="match status" value="1"/>
</dbReference>
<dbReference type="PRINTS" id="PR00326">
    <property type="entry name" value="GTP1OBG"/>
</dbReference>
<dbReference type="Gene3D" id="2.70.210.12">
    <property type="entry name" value="GTP1/OBG domain"/>
    <property type="match status" value="1"/>
</dbReference>
<dbReference type="InterPro" id="IPR031167">
    <property type="entry name" value="G_OBG"/>
</dbReference>
<dbReference type="Pfam" id="PF01926">
    <property type="entry name" value="MMR_HSR1"/>
    <property type="match status" value="1"/>
</dbReference>
<evidence type="ECO:0000256" key="1">
    <source>
        <dbReference type="ARBA" id="ARBA00022741"/>
    </source>
</evidence>
<dbReference type="PROSITE" id="PS51883">
    <property type="entry name" value="OBG"/>
    <property type="match status" value="1"/>
</dbReference>
<evidence type="ECO:0000259" key="4">
    <source>
        <dbReference type="PROSITE" id="PS51710"/>
    </source>
</evidence>
<comment type="caution">
    <text evidence="6">The sequence shown here is derived from an EMBL/GenBank/DDBJ whole genome shotgun (WGS) entry which is preliminary data.</text>
</comment>
<dbReference type="EMBL" id="JAFCIX010000332">
    <property type="protein sequence ID" value="KAH6594620.1"/>
    <property type="molecule type" value="Genomic_DNA"/>
</dbReference>
<feature type="region of interest" description="Disordered" evidence="3">
    <location>
        <begin position="66"/>
        <end position="99"/>
    </location>
</feature>
<feature type="region of interest" description="Disordered" evidence="3">
    <location>
        <begin position="589"/>
        <end position="617"/>
    </location>
</feature>
<name>A0ABQ8FD29_9FUNG</name>
<evidence type="ECO:0000313" key="7">
    <source>
        <dbReference type="Proteomes" id="UP001648503"/>
    </source>
</evidence>
<protein>
    <recommendedName>
        <fullName evidence="8">Obg family GTPase CgtA</fullName>
    </recommendedName>
</protein>
<dbReference type="PANTHER" id="PTHR11702">
    <property type="entry name" value="DEVELOPMENTALLY REGULATED GTP-BINDING PROTEIN-RELATED"/>
    <property type="match status" value="1"/>
</dbReference>
<dbReference type="InterPro" id="IPR006169">
    <property type="entry name" value="GTP1_OBG_dom"/>
</dbReference>
<dbReference type="InterPro" id="IPR027417">
    <property type="entry name" value="P-loop_NTPase"/>
</dbReference>
<keyword evidence="1" id="KW-0547">Nucleotide-binding</keyword>
<feature type="domain" description="OBG-type G" evidence="4">
    <location>
        <begin position="385"/>
        <end position="551"/>
    </location>
</feature>
<gene>
    <name evidence="6" type="ORF">BASA50_006570</name>
</gene>